<keyword evidence="4" id="KW-1185">Reference proteome</keyword>
<dbReference type="InterPro" id="IPR008978">
    <property type="entry name" value="HSP20-like_chaperone"/>
</dbReference>
<dbReference type="GO" id="GO:0005737">
    <property type="term" value="C:cytoplasm"/>
    <property type="evidence" value="ECO:0007669"/>
    <property type="project" value="TreeGrafter"/>
</dbReference>
<sequence>MDNTNPSHIESLAEILDKNRQFTRPDTQQMGYTLEGEVQPTTVEVSHAAGLPSSIPLPSTVVDAQIGLPLPSKSKKALQQEALREEKYIPKGTEMWTQAELEELYRQGKKAGLVLSSSEKADVGGVIEKPEDAVEPQHSVLLEQKITSEDVYLGIDAFTTPGESEAVVVKVELPAVSSISQISLKVEEYNLVLCALTYYLNVTLPRAVTSKGTEAKWDDSKKTLHVRMPLAEVA</sequence>
<dbReference type="GO" id="GO:0045505">
    <property type="term" value="F:dynein intermediate chain binding"/>
    <property type="evidence" value="ECO:0007669"/>
    <property type="project" value="TreeGrafter"/>
</dbReference>
<feature type="domain" description="PIH1D1/2/3 CS-like" evidence="2">
    <location>
        <begin position="135"/>
        <end position="230"/>
    </location>
</feature>
<dbReference type="PANTHER" id="PTHR21083">
    <property type="entry name" value="TWISTER"/>
    <property type="match status" value="1"/>
</dbReference>
<proteinExistence type="inferred from homology"/>
<dbReference type="Gene3D" id="2.60.40.790">
    <property type="match status" value="1"/>
</dbReference>
<dbReference type="GO" id="GO:0070286">
    <property type="term" value="P:axonemal dynein complex assembly"/>
    <property type="evidence" value="ECO:0007669"/>
    <property type="project" value="InterPro"/>
</dbReference>
<accession>A0A7G2CHX9</accession>
<organism evidence="3 4">
    <name type="scientific">Angomonas deanei</name>
    <dbReference type="NCBI Taxonomy" id="59799"/>
    <lineage>
        <taxon>Eukaryota</taxon>
        <taxon>Discoba</taxon>
        <taxon>Euglenozoa</taxon>
        <taxon>Kinetoplastea</taxon>
        <taxon>Metakinetoplastina</taxon>
        <taxon>Trypanosomatida</taxon>
        <taxon>Trypanosomatidae</taxon>
        <taxon>Strigomonadinae</taxon>
        <taxon>Angomonas</taxon>
    </lineage>
</organism>
<protein>
    <submittedName>
        <fullName evidence="3">PIH1 CS-like domain containing protein, putative</fullName>
    </submittedName>
</protein>
<dbReference type="Proteomes" id="UP000515908">
    <property type="component" value="Chromosome 11"/>
</dbReference>
<dbReference type="PANTHER" id="PTHR21083:SF0">
    <property type="entry name" value="DYNEIN AXONEMAL ASSEMBLY FACTOR 6"/>
    <property type="match status" value="1"/>
</dbReference>
<dbReference type="VEuPathDB" id="TriTrypDB:ADEAN_000606200"/>
<evidence type="ECO:0000256" key="1">
    <source>
        <dbReference type="ARBA" id="ARBA00008511"/>
    </source>
</evidence>
<dbReference type="AlphaFoldDB" id="A0A7G2CHX9"/>
<evidence type="ECO:0000259" key="2">
    <source>
        <dbReference type="Pfam" id="PF18201"/>
    </source>
</evidence>
<name>A0A7G2CHX9_9TRYP</name>
<evidence type="ECO:0000313" key="3">
    <source>
        <dbReference type="EMBL" id="CAD2218571.1"/>
    </source>
</evidence>
<dbReference type="GO" id="GO:0051087">
    <property type="term" value="F:protein-folding chaperone binding"/>
    <property type="evidence" value="ECO:0007669"/>
    <property type="project" value="InterPro"/>
</dbReference>
<dbReference type="EMBL" id="LR877155">
    <property type="protein sequence ID" value="CAD2218571.1"/>
    <property type="molecule type" value="Genomic_DNA"/>
</dbReference>
<dbReference type="InterPro" id="IPR041442">
    <property type="entry name" value="PIH1D1/2/3_CS-like"/>
</dbReference>
<reference evidence="3 4" key="1">
    <citation type="submission" date="2020-08" db="EMBL/GenBank/DDBJ databases">
        <authorList>
            <person name="Newling K."/>
            <person name="Davey J."/>
            <person name="Forrester S."/>
        </authorList>
    </citation>
    <scope>NUCLEOTIDE SEQUENCE [LARGE SCALE GENOMIC DNA]</scope>
    <source>
        <strain evidence="4">Crithidia deanei Carvalho (ATCC PRA-265)</strain>
    </source>
</reference>
<dbReference type="InterPro" id="IPR026697">
    <property type="entry name" value="DNAAF6"/>
</dbReference>
<comment type="similarity">
    <text evidence="1">Belongs to the PIH1 family.</text>
</comment>
<gene>
    <name evidence="3" type="ORF">ADEAN_000606200</name>
</gene>
<dbReference type="Pfam" id="PF18201">
    <property type="entry name" value="PIH1_CS"/>
    <property type="match status" value="1"/>
</dbReference>
<evidence type="ECO:0000313" key="4">
    <source>
        <dbReference type="Proteomes" id="UP000515908"/>
    </source>
</evidence>